<gene>
    <name evidence="1" type="ORF">LCGC14_1253490</name>
</gene>
<proteinExistence type="predicted"/>
<protein>
    <submittedName>
        <fullName evidence="1">Uncharacterized protein</fullName>
    </submittedName>
</protein>
<organism evidence="1">
    <name type="scientific">marine sediment metagenome</name>
    <dbReference type="NCBI Taxonomy" id="412755"/>
    <lineage>
        <taxon>unclassified sequences</taxon>
        <taxon>metagenomes</taxon>
        <taxon>ecological metagenomes</taxon>
    </lineage>
</organism>
<dbReference type="EMBL" id="LAZR01006890">
    <property type="protein sequence ID" value="KKM88959.1"/>
    <property type="molecule type" value="Genomic_DNA"/>
</dbReference>
<comment type="caution">
    <text evidence="1">The sequence shown here is derived from an EMBL/GenBank/DDBJ whole genome shotgun (WGS) entry which is preliminary data.</text>
</comment>
<reference evidence="1" key="1">
    <citation type="journal article" date="2015" name="Nature">
        <title>Complex archaea that bridge the gap between prokaryotes and eukaryotes.</title>
        <authorList>
            <person name="Spang A."/>
            <person name="Saw J.H."/>
            <person name="Jorgensen S.L."/>
            <person name="Zaremba-Niedzwiedzka K."/>
            <person name="Martijn J."/>
            <person name="Lind A.E."/>
            <person name="van Eijk R."/>
            <person name="Schleper C."/>
            <person name="Guy L."/>
            <person name="Ettema T.J."/>
        </authorList>
    </citation>
    <scope>NUCLEOTIDE SEQUENCE</scope>
</reference>
<sequence length="192" mass="22835">MVENLRFLNENDYASCVDVILSQKDTIEERYDEDYRFWISPLSGWLHSKPYEKFKGSFLDLDKKLVGYFYNEELISFAGLICYPRAAAAIYTYRITNKDAARFESNKVYTEKTKFLFKWAESKGKRNIFSTNHPKISLHSKHITENDEYLKRYNFSVIENYNANELPTNSWHLEIMEFSSYPFQTDITSWSL</sequence>
<accession>A0A0F9L2N1</accession>
<name>A0A0F9L2N1_9ZZZZ</name>
<dbReference type="AlphaFoldDB" id="A0A0F9L2N1"/>
<evidence type="ECO:0000313" key="1">
    <source>
        <dbReference type="EMBL" id="KKM88959.1"/>
    </source>
</evidence>